<keyword evidence="2" id="KW-0902">Two-component regulatory system</keyword>
<keyword evidence="6" id="KW-1185">Reference proteome</keyword>
<dbReference type="PROSITE" id="PS50110">
    <property type="entry name" value="RESPONSE_REGULATORY"/>
    <property type="match status" value="1"/>
</dbReference>
<dbReference type="InterPro" id="IPR011006">
    <property type="entry name" value="CheY-like_superfamily"/>
</dbReference>
<dbReference type="InterPro" id="IPR001789">
    <property type="entry name" value="Sig_transdc_resp-reg_receiver"/>
</dbReference>
<feature type="modified residue" description="4-aspartylphosphate" evidence="3">
    <location>
        <position position="68"/>
    </location>
</feature>
<evidence type="ECO:0000256" key="2">
    <source>
        <dbReference type="ARBA" id="ARBA00023012"/>
    </source>
</evidence>
<dbReference type="Pfam" id="PF00072">
    <property type="entry name" value="Response_reg"/>
    <property type="match status" value="1"/>
</dbReference>
<evidence type="ECO:0000256" key="3">
    <source>
        <dbReference type="PROSITE-ProRule" id="PRU00169"/>
    </source>
</evidence>
<dbReference type="SUPFAM" id="SSF52172">
    <property type="entry name" value="CheY-like"/>
    <property type="match status" value="1"/>
</dbReference>
<accession>A0ABW5KF34</accession>
<keyword evidence="1 3" id="KW-0597">Phosphoprotein</keyword>
<proteinExistence type="predicted"/>
<gene>
    <name evidence="5" type="ORF">ACFSR5_03910</name>
</gene>
<dbReference type="CDD" id="cd17546">
    <property type="entry name" value="REC_hyHK_CKI1_RcsC-like"/>
    <property type="match status" value="1"/>
</dbReference>
<dbReference type="SMART" id="SM00448">
    <property type="entry name" value="REC"/>
    <property type="match status" value="1"/>
</dbReference>
<evidence type="ECO:0000313" key="5">
    <source>
        <dbReference type="EMBL" id="MFD2546789.1"/>
    </source>
</evidence>
<organism evidence="5 6">
    <name type="scientific">Sphingobacterium suaedae</name>
    <dbReference type="NCBI Taxonomy" id="1686402"/>
    <lineage>
        <taxon>Bacteria</taxon>
        <taxon>Pseudomonadati</taxon>
        <taxon>Bacteroidota</taxon>
        <taxon>Sphingobacteriia</taxon>
        <taxon>Sphingobacteriales</taxon>
        <taxon>Sphingobacteriaceae</taxon>
        <taxon>Sphingobacterium</taxon>
    </lineage>
</organism>
<dbReference type="Proteomes" id="UP001597545">
    <property type="component" value="Unassembled WGS sequence"/>
</dbReference>
<protein>
    <submittedName>
        <fullName evidence="5">Response regulator</fullName>
    </submittedName>
</protein>
<evidence type="ECO:0000256" key="1">
    <source>
        <dbReference type="ARBA" id="ARBA00022553"/>
    </source>
</evidence>
<dbReference type="EMBL" id="JBHULR010000003">
    <property type="protein sequence ID" value="MFD2546789.1"/>
    <property type="molecule type" value="Genomic_DNA"/>
</dbReference>
<sequence>MNINQQGRVDNTMDKGKLVLIVDDDSRNIFALRLALKSRGYRTLSCQSAIEGIKILAQEPEIGVVLMDMMMPEMDGYEAIRIIRGHTEYDHIPIIAVTAQAMAGDREKCLEAGAFSYISKPVDIDKLVVALEKIA</sequence>
<evidence type="ECO:0000313" key="6">
    <source>
        <dbReference type="Proteomes" id="UP001597545"/>
    </source>
</evidence>
<dbReference type="RefSeq" id="WP_380900924.1">
    <property type="nucleotide sequence ID" value="NZ_JBHUEG010000007.1"/>
</dbReference>
<evidence type="ECO:0000259" key="4">
    <source>
        <dbReference type="PROSITE" id="PS50110"/>
    </source>
</evidence>
<dbReference type="Gene3D" id="3.40.50.2300">
    <property type="match status" value="1"/>
</dbReference>
<name>A0ABW5KF34_9SPHI</name>
<dbReference type="PANTHER" id="PTHR45339">
    <property type="entry name" value="HYBRID SIGNAL TRANSDUCTION HISTIDINE KINASE J"/>
    <property type="match status" value="1"/>
</dbReference>
<dbReference type="PANTHER" id="PTHR45339:SF1">
    <property type="entry name" value="HYBRID SIGNAL TRANSDUCTION HISTIDINE KINASE J"/>
    <property type="match status" value="1"/>
</dbReference>
<feature type="domain" description="Response regulatory" evidence="4">
    <location>
        <begin position="18"/>
        <end position="135"/>
    </location>
</feature>
<reference evidence="6" key="1">
    <citation type="journal article" date="2019" name="Int. J. Syst. Evol. Microbiol.">
        <title>The Global Catalogue of Microorganisms (GCM) 10K type strain sequencing project: providing services to taxonomists for standard genome sequencing and annotation.</title>
        <authorList>
            <consortium name="The Broad Institute Genomics Platform"/>
            <consortium name="The Broad Institute Genome Sequencing Center for Infectious Disease"/>
            <person name="Wu L."/>
            <person name="Ma J."/>
        </authorList>
    </citation>
    <scope>NUCLEOTIDE SEQUENCE [LARGE SCALE GENOMIC DNA]</scope>
    <source>
        <strain evidence="6">KCTC 42662</strain>
    </source>
</reference>
<comment type="caution">
    <text evidence="5">The sequence shown here is derived from an EMBL/GenBank/DDBJ whole genome shotgun (WGS) entry which is preliminary data.</text>
</comment>